<evidence type="ECO:0000313" key="1">
    <source>
        <dbReference type="EMBL" id="KAF0935133.1"/>
    </source>
</evidence>
<sequence>MPTGQGGPVRIFNKHDDYFAVSCPVSGSMPVLGMLSDLQRIAGAPVFNMRGEAVGLIEKCCEGSYDIKFARNSISVINQLQTLFGTEDWLSALKSELMKRTST</sequence>
<dbReference type="AlphaFoldDB" id="A0A6G1FE95"/>
<reference evidence="1 2" key="1">
    <citation type="submission" date="2019-11" db="EMBL/GenBank/DDBJ databases">
        <title>Whole genome sequence of Oryza granulata.</title>
        <authorList>
            <person name="Li W."/>
        </authorList>
    </citation>
    <scope>NUCLEOTIDE SEQUENCE [LARGE SCALE GENOMIC DNA]</scope>
    <source>
        <strain evidence="2">cv. Menghai</strain>
        <tissue evidence="1">Leaf</tissue>
    </source>
</reference>
<comment type="caution">
    <text evidence="1">The sequence shown here is derived from an EMBL/GenBank/DDBJ whole genome shotgun (WGS) entry which is preliminary data.</text>
</comment>
<keyword evidence="2" id="KW-1185">Reference proteome</keyword>
<proteinExistence type="predicted"/>
<accession>A0A6G1FE95</accession>
<name>A0A6G1FE95_9ORYZ</name>
<organism evidence="1 2">
    <name type="scientific">Oryza meyeriana var. granulata</name>
    <dbReference type="NCBI Taxonomy" id="110450"/>
    <lineage>
        <taxon>Eukaryota</taxon>
        <taxon>Viridiplantae</taxon>
        <taxon>Streptophyta</taxon>
        <taxon>Embryophyta</taxon>
        <taxon>Tracheophyta</taxon>
        <taxon>Spermatophyta</taxon>
        <taxon>Magnoliopsida</taxon>
        <taxon>Liliopsida</taxon>
        <taxon>Poales</taxon>
        <taxon>Poaceae</taxon>
        <taxon>BOP clade</taxon>
        <taxon>Oryzoideae</taxon>
        <taxon>Oryzeae</taxon>
        <taxon>Oryzinae</taxon>
        <taxon>Oryza</taxon>
        <taxon>Oryza meyeriana</taxon>
    </lineage>
</organism>
<gene>
    <name evidence="1" type="ORF">E2562_030420</name>
</gene>
<protein>
    <submittedName>
        <fullName evidence="1">Uncharacterized protein</fullName>
    </submittedName>
</protein>
<evidence type="ECO:0000313" key="2">
    <source>
        <dbReference type="Proteomes" id="UP000479710"/>
    </source>
</evidence>
<dbReference type="EMBL" id="SPHZ02000001">
    <property type="protein sequence ID" value="KAF0935133.1"/>
    <property type="molecule type" value="Genomic_DNA"/>
</dbReference>
<dbReference type="EMBL" id="SPHZ02000001">
    <property type="protein sequence ID" value="KAF0935134.1"/>
    <property type="molecule type" value="Genomic_DNA"/>
</dbReference>
<dbReference type="Proteomes" id="UP000479710">
    <property type="component" value="Unassembled WGS sequence"/>
</dbReference>